<evidence type="ECO:0000313" key="2">
    <source>
        <dbReference type="Proteomes" id="UP001319828"/>
    </source>
</evidence>
<protein>
    <submittedName>
        <fullName evidence="1">Uncharacterized protein</fullName>
    </submittedName>
</protein>
<gene>
    <name evidence="1" type="ORF">H2252_04315</name>
</gene>
<dbReference type="EMBL" id="JACHUQ010000006">
    <property type="protein sequence ID" value="MBZ7974598.1"/>
    <property type="molecule type" value="Genomic_DNA"/>
</dbReference>
<keyword evidence="2" id="KW-1185">Reference proteome</keyword>
<accession>A0ACC5W189</accession>
<organism evidence="1 2">
    <name type="scientific">Campylobacter molothri</name>
    <dbReference type="NCBI Taxonomy" id="1032242"/>
    <lineage>
        <taxon>Bacteria</taxon>
        <taxon>Pseudomonadati</taxon>
        <taxon>Campylobacterota</taxon>
        <taxon>Epsilonproteobacteria</taxon>
        <taxon>Campylobacterales</taxon>
        <taxon>Campylobacteraceae</taxon>
        <taxon>Campylobacter</taxon>
    </lineage>
</organism>
<evidence type="ECO:0000313" key="1">
    <source>
        <dbReference type="EMBL" id="MBZ7974598.1"/>
    </source>
</evidence>
<proteinExistence type="predicted"/>
<dbReference type="Proteomes" id="UP001319828">
    <property type="component" value="Unassembled WGS sequence"/>
</dbReference>
<name>A0ACC5W189_9BACT</name>
<reference evidence="1" key="1">
    <citation type="submission" date="2020-07" db="EMBL/GenBank/DDBJ databases">
        <title>Campylobacter molothri sp. nov. isolated from wild birds.</title>
        <authorList>
            <person name="Miller W.G."/>
            <person name="Chapman M.H."/>
            <person name="Yee E."/>
            <person name="Lopes B.S."/>
            <person name="Forbes K.J."/>
        </authorList>
    </citation>
    <scope>NUCLEOTIDE SEQUENCE</scope>
    <source>
        <strain evidence="1">RM9754</strain>
    </source>
</reference>
<sequence>MAGEFLMIYEAIDANKIKKLTNLSDKAIKSILANDFLNLVSGLNISKKQYKREFAEFLIKQGVNEKDILKITNLSKATLWRIINENKKNYR</sequence>
<comment type="caution">
    <text evidence="1">The sequence shown here is derived from an EMBL/GenBank/DDBJ whole genome shotgun (WGS) entry which is preliminary data.</text>
</comment>